<name>A0A2H5EYM1_9RHOB</name>
<dbReference type="PANTHER" id="PTHR30204:SF97">
    <property type="entry name" value="MERR FAMILY REGULATORY PROTEIN"/>
    <property type="match status" value="1"/>
</dbReference>
<dbReference type="GO" id="GO:0003677">
    <property type="term" value="F:DNA binding"/>
    <property type="evidence" value="ECO:0007669"/>
    <property type="project" value="UniProtKB-KW"/>
</dbReference>
<feature type="domain" description="HTH merR-type" evidence="4">
    <location>
        <begin position="3"/>
        <end position="71"/>
    </location>
</feature>
<dbReference type="PROSITE" id="PS50937">
    <property type="entry name" value="HTH_MERR_2"/>
    <property type="match status" value="1"/>
</dbReference>
<dbReference type="GO" id="GO:0003700">
    <property type="term" value="F:DNA-binding transcription factor activity"/>
    <property type="evidence" value="ECO:0007669"/>
    <property type="project" value="InterPro"/>
</dbReference>
<sequence length="149" mass="16209">MKLLDIAEVVEASGVPASTLRYYEEQGLVLSAARHGLRRQYLPGVVLQLGLINMGKAAGFSLAEIGAMFGGDGRPELPRDDLHRRADALQAQVRQLEALADALRHVADCPAPSHLECPKFQRLMRVSTEAARRRTKRNGGPKAPASSRT</sequence>
<feature type="coiled-coil region" evidence="2">
    <location>
        <begin position="79"/>
        <end position="106"/>
    </location>
</feature>
<dbReference type="Pfam" id="PF13411">
    <property type="entry name" value="MerR_1"/>
    <property type="match status" value="1"/>
</dbReference>
<dbReference type="Gene3D" id="1.10.1660.10">
    <property type="match status" value="1"/>
</dbReference>
<dbReference type="PANTHER" id="PTHR30204">
    <property type="entry name" value="REDOX-CYCLING DRUG-SENSING TRANSCRIPTIONAL ACTIVATOR SOXR"/>
    <property type="match status" value="1"/>
</dbReference>
<dbReference type="KEGG" id="pzh:CX676_09730"/>
<keyword evidence="1" id="KW-0238">DNA-binding</keyword>
<keyword evidence="6" id="KW-1185">Reference proteome</keyword>
<evidence type="ECO:0000256" key="1">
    <source>
        <dbReference type="ARBA" id="ARBA00023125"/>
    </source>
</evidence>
<dbReference type="InterPro" id="IPR000551">
    <property type="entry name" value="MerR-type_HTH_dom"/>
</dbReference>
<organism evidence="5 6">
    <name type="scientific">Paracoccus zhejiangensis</name>
    <dbReference type="NCBI Taxonomy" id="1077935"/>
    <lineage>
        <taxon>Bacteria</taxon>
        <taxon>Pseudomonadati</taxon>
        <taxon>Pseudomonadota</taxon>
        <taxon>Alphaproteobacteria</taxon>
        <taxon>Rhodobacterales</taxon>
        <taxon>Paracoccaceae</taxon>
        <taxon>Paracoccus</taxon>
    </lineage>
</organism>
<dbReference type="SMART" id="SM00422">
    <property type="entry name" value="HTH_MERR"/>
    <property type="match status" value="1"/>
</dbReference>
<reference evidence="5 6" key="1">
    <citation type="journal article" date="2013" name="Antonie Van Leeuwenhoek">
        <title>Paracoccus zhejiangensis sp. nov., isolated from activated sludge in wastewater-treatment system.</title>
        <authorList>
            <person name="Wu Z.G."/>
            <person name="Zhang D.F."/>
            <person name="Liu Y.L."/>
            <person name="Wang F."/>
            <person name="Jiang X."/>
            <person name="Li C."/>
            <person name="Li S.P."/>
            <person name="Hong Q."/>
            <person name="Li W.J."/>
        </authorList>
    </citation>
    <scope>NUCLEOTIDE SEQUENCE [LARGE SCALE GENOMIC DNA]</scope>
    <source>
        <strain evidence="5 6">J6</strain>
    </source>
</reference>
<dbReference type="InterPro" id="IPR047057">
    <property type="entry name" value="MerR_fam"/>
</dbReference>
<dbReference type="CDD" id="cd04781">
    <property type="entry name" value="HTH_MerR-like_sg6"/>
    <property type="match status" value="1"/>
</dbReference>
<feature type="region of interest" description="Disordered" evidence="3">
    <location>
        <begin position="127"/>
        <end position="149"/>
    </location>
</feature>
<accession>A0A2H5EYM1</accession>
<gene>
    <name evidence="5" type="ORF">CX676_09730</name>
</gene>
<dbReference type="RefSeq" id="WP_101752443.1">
    <property type="nucleotide sequence ID" value="NZ_CP025430.1"/>
</dbReference>
<dbReference type="OrthoDB" id="9802944at2"/>
<protein>
    <submittedName>
        <fullName evidence="5">MerR family transcriptional regulator</fullName>
    </submittedName>
</protein>
<evidence type="ECO:0000256" key="2">
    <source>
        <dbReference type="SAM" id="Coils"/>
    </source>
</evidence>
<keyword evidence="2" id="KW-0175">Coiled coil</keyword>
<dbReference type="InterPro" id="IPR009061">
    <property type="entry name" value="DNA-bd_dom_put_sf"/>
</dbReference>
<evidence type="ECO:0000259" key="4">
    <source>
        <dbReference type="PROSITE" id="PS50937"/>
    </source>
</evidence>
<dbReference type="AlphaFoldDB" id="A0A2H5EYM1"/>
<proteinExistence type="predicted"/>
<evidence type="ECO:0000256" key="3">
    <source>
        <dbReference type="SAM" id="MobiDB-lite"/>
    </source>
</evidence>
<dbReference type="Proteomes" id="UP000234530">
    <property type="component" value="Chromosome"/>
</dbReference>
<dbReference type="SUPFAM" id="SSF46955">
    <property type="entry name" value="Putative DNA-binding domain"/>
    <property type="match status" value="1"/>
</dbReference>
<dbReference type="EMBL" id="CP025430">
    <property type="protein sequence ID" value="AUH64406.1"/>
    <property type="molecule type" value="Genomic_DNA"/>
</dbReference>
<evidence type="ECO:0000313" key="5">
    <source>
        <dbReference type="EMBL" id="AUH64406.1"/>
    </source>
</evidence>
<evidence type="ECO:0000313" key="6">
    <source>
        <dbReference type="Proteomes" id="UP000234530"/>
    </source>
</evidence>